<gene>
    <name evidence="1" type="ORF">DICPUDRAFT_82694</name>
</gene>
<dbReference type="RefSeq" id="XP_003292046.1">
    <property type="nucleotide sequence ID" value="XM_003291998.1"/>
</dbReference>
<proteinExistence type="predicted"/>
<dbReference type="AlphaFoldDB" id="F0ZXA2"/>
<sequence length="173" mass="20248">MGKNFDYEDNRTNKSISKVLNQNKQGDVYLNVYSDPNTDIGSLDFSNCSLIHFSILVDVFGETSNIEQPVGYEFHLRRPKLTEKKVEFDAYYKIHYSDKHKASVLIGKWKEDDILFQKYLKTAKDLYLEYTDPSNNFENINSYGFSKYLAEKTGSKWLKSIKSPNEYQYIVET</sequence>
<organism evidence="1 2">
    <name type="scientific">Dictyostelium purpureum</name>
    <name type="common">Slime mold</name>
    <dbReference type="NCBI Taxonomy" id="5786"/>
    <lineage>
        <taxon>Eukaryota</taxon>
        <taxon>Amoebozoa</taxon>
        <taxon>Evosea</taxon>
        <taxon>Eumycetozoa</taxon>
        <taxon>Dictyostelia</taxon>
        <taxon>Dictyosteliales</taxon>
        <taxon>Dictyosteliaceae</taxon>
        <taxon>Dictyostelium</taxon>
    </lineage>
</organism>
<accession>F0ZXA2</accession>
<evidence type="ECO:0000313" key="2">
    <source>
        <dbReference type="Proteomes" id="UP000001064"/>
    </source>
</evidence>
<dbReference type="EMBL" id="GL871255">
    <property type="protein sequence ID" value="EGC31413.1"/>
    <property type="molecule type" value="Genomic_DNA"/>
</dbReference>
<dbReference type="KEGG" id="dpp:DICPUDRAFT_82694"/>
<dbReference type="FunCoup" id="F0ZXA2">
    <property type="interactions" value="1073"/>
</dbReference>
<protein>
    <submittedName>
        <fullName evidence="1">Uncharacterized protein</fullName>
    </submittedName>
</protein>
<name>F0ZXA2_DICPU</name>
<dbReference type="GeneID" id="10505794"/>
<dbReference type="PANTHER" id="PTHR36197:SF2">
    <property type="entry name" value="LRAT DOMAIN-CONTAINING PROTEIN-RELATED"/>
    <property type="match status" value="1"/>
</dbReference>
<evidence type="ECO:0000313" key="1">
    <source>
        <dbReference type="EMBL" id="EGC31413.1"/>
    </source>
</evidence>
<dbReference type="InParanoid" id="F0ZXA2"/>
<keyword evidence="2" id="KW-1185">Reference proteome</keyword>
<dbReference type="Proteomes" id="UP000001064">
    <property type="component" value="Unassembled WGS sequence"/>
</dbReference>
<reference evidence="2" key="1">
    <citation type="journal article" date="2011" name="Genome Biol.">
        <title>Comparative genomics of the social amoebae Dictyostelium discoideum and Dictyostelium purpureum.</title>
        <authorList>
            <consortium name="US DOE Joint Genome Institute (JGI-PGF)"/>
            <person name="Sucgang R."/>
            <person name="Kuo A."/>
            <person name="Tian X."/>
            <person name="Salerno W."/>
            <person name="Parikh A."/>
            <person name="Feasley C.L."/>
            <person name="Dalin E."/>
            <person name="Tu H."/>
            <person name="Huang E."/>
            <person name="Barry K."/>
            <person name="Lindquist E."/>
            <person name="Shapiro H."/>
            <person name="Bruce D."/>
            <person name="Schmutz J."/>
            <person name="Salamov A."/>
            <person name="Fey P."/>
            <person name="Gaudet P."/>
            <person name="Anjard C."/>
            <person name="Babu M.M."/>
            <person name="Basu S."/>
            <person name="Bushmanova Y."/>
            <person name="van der Wel H."/>
            <person name="Katoh-Kurasawa M."/>
            <person name="Dinh C."/>
            <person name="Coutinho P.M."/>
            <person name="Saito T."/>
            <person name="Elias M."/>
            <person name="Schaap P."/>
            <person name="Kay R.R."/>
            <person name="Henrissat B."/>
            <person name="Eichinger L."/>
            <person name="Rivero F."/>
            <person name="Putnam N.H."/>
            <person name="West C.M."/>
            <person name="Loomis W.F."/>
            <person name="Chisholm R.L."/>
            <person name="Shaulsky G."/>
            <person name="Strassmann J.E."/>
            <person name="Queller D.C."/>
            <person name="Kuspa A."/>
            <person name="Grigoriev I.V."/>
        </authorList>
    </citation>
    <scope>NUCLEOTIDE SEQUENCE [LARGE SCALE GENOMIC DNA]</scope>
    <source>
        <strain evidence="2">QSDP1</strain>
    </source>
</reference>
<dbReference type="VEuPathDB" id="AmoebaDB:DICPUDRAFT_82694"/>
<dbReference type="PANTHER" id="PTHR36197">
    <property type="entry name" value="LRAT DOMAIN-CONTAINING PROTEIN-RELATED"/>
    <property type="match status" value="1"/>
</dbReference>